<dbReference type="Proteomes" id="UP001642483">
    <property type="component" value="Unassembled WGS sequence"/>
</dbReference>
<evidence type="ECO:0000313" key="3">
    <source>
        <dbReference type="Proteomes" id="UP001642483"/>
    </source>
</evidence>
<evidence type="ECO:0000256" key="1">
    <source>
        <dbReference type="SAM" id="MobiDB-lite"/>
    </source>
</evidence>
<feature type="compositionally biased region" description="Basic and acidic residues" evidence="1">
    <location>
        <begin position="248"/>
        <end position="262"/>
    </location>
</feature>
<feature type="compositionally biased region" description="Basic and acidic residues" evidence="1">
    <location>
        <begin position="25"/>
        <end position="37"/>
    </location>
</feature>
<name>A0ABP0F2F5_CLALP</name>
<comment type="caution">
    <text evidence="2">The sequence shown here is derived from an EMBL/GenBank/DDBJ whole genome shotgun (WGS) entry which is preliminary data.</text>
</comment>
<feature type="region of interest" description="Disordered" evidence="1">
    <location>
        <begin position="220"/>
        <end position="284"/>
    </location>
</feature>
<proteinExistence type="predicted"/>
<feature type="compositionally biased region" description="Basic and acidic residues" evidence="1">
    <location>
        <begin position="325"/>
        <end position="334"/>
    </location>
</feature>
<feature type="compositionally biased region" description="Polar residues" evidence="1">
    <location>
        <begin position="271"/>
        <end position="284"/>
    </location>
</feature>
<feature type="compositionally biased region" description="Polar residues" evidence="1">
    <location>
        <begin position="220"/>
        <end position="238"/>
    </location>
</feature>
<protein>
    <submittedName>
        <fullName evidence="2">Uncharacterized protein</fullName>
    </submittedName>
</protein>
<dbReference type="EMBL" id="CAWYQH010000001">
    <property type="protein sequence ID" value="CAK8672457.1"/>
    <property type="molecule type" value="Genomic_DNA"/>
</dbReference>
<sequence>MESNTKIIQPEKKSSYSGRLLARSTLKEDSKRQDKLHNQPIKIKNLVSEMSTLKDLNIEKMSKMFANQHGDATDGASILPDSVTNHNTLRKLTSTRSTMRANSPVTIGLSDLGTNQQFPLPTRPATTGRMLPHIGRRNVQRKKAVFYPKLTTQKDNKLISGSTPTLMKNDKKATRPLPNHVEITTSKEPNVEIPSSSLRRQNNLTKCILDPNERIHLTEQRQQTSAGKQKITTVSTLTPTPPGQIKSGGERKDLCEEKKDEPNIASDKTTKVYSSQTESSQKSNQVVKNFKPIISVQNLKIGERRPLEKMKKVKPTARSMPSRPLLDKEREIHVRQTYPIRSKESTNLELPTVMRGRQFPAQ</sequence>
<gene>
    <name evidence="2" type="ORF">CVLEPA_LOCUS1408</name>
</gene>
<accession>A0ABP0F2F5</accession>
<feature type="region of interest" description="Disordered" evidence="1">
    <location>
        <begin position="310"/>
        <end position="362"/>
    </location>
</feature>
<feature type="region of interest" description="Disordered" evidence="1">
    <location>
        <begin position="110"/>
        <end position="129"/>
    </location>
</feature>
<organism evidence="2 3">
    <name type="scientific">Clavelina lepadiformis</name>
    <name type="common">Light-bulb sea squirt</name>
    <name type="synonym">Ascidia lepadiformis</name>
    <dbReference type="NCBI Taxonomy" id="159417"/>
    <lineage>
        <taxon>Eukaryota</taxon>
        <taxon>Metazoa</taxon>
        <taxon>Chordata</taxon>
        <taxon>Tunicata</taxon>
        <taxon>Ascidiacea</taxon>
        <taxon>Aplousobranchia</taxon>
        <taxon>Clavelinidae</taxon>
        <taxon>Clavelina</taxon>
    </lineage>
</organism>
<evidence type="ECO:0000313" key="2">
    <source>
        <dbReference type="EMBL" id="CAK8672457.1"/>
    </source>
</evidence>
<reference evidence="2 3" key="1">
    <citation type="submission" date="2024-02" db="EMBL/GenBank/DDBJ databases">
        <authorList>
            <person name="Daric V."/>
            <person name="Darras S."/>
        </authorList>
    </citation>
    <scope>NUCLEOTIDE SEQUENCE [LARGE SCALE GENOMIC DNA]</scope>
</reference>
<keyword evidence="3" id="KW-1185">Reference proteome</keyword>
<feature type="region of interest" description="Disordered" evidence="1">
    <location>
        <begin position="1"/>
        <end position="37"/>
    </location>
</feature>